<gene>
    <name evidence="2" type="ORF">BFP71_08500</name>
</gene>
<feature type="signal peptide" evidence="1">
    <location>
        <begin position="1"/>
        <end position="20"/>
    </location>
</feature>
<evidence type="ECO:0000313" key="3">
    <source>
        <dbReference type="Proteomes" id="UP000095552"/>
    </source>
</evidence>
<name>A0A1E5SKI4_9BACT</name>
<evidence type="ECO:0000313" key="2">
    <source>
        <dbReference type="EMBL" id="OEJ99603.1"/>
    </source>
</evidence>
<keyword evidence="1" id="KW-0732">Signal</keyword>
<dbReference type="RefSeq" id="WP_069835065.1">
    <property type="nucleotide sequence ID" value="NZ_MDGQ01000005.1"/>
</dbReference>
<organism evidence="2 3">
    <name type="scientific">Roseivirga misakiensis</name>
    <dbReference type="NCBI Taxonomy" id="1563681"/>
    <lineage>
        <taxon>Bacteria</taxon>
        <taxon>Pseudomonadati</taxon>
        <taxon>Bacteroidota</taxon>
        <taxon>Cytophagia</taxon>
        <taxon>Cytophagales</taxon>
        <taxon>Roseivirgaceae</taxon>
        <taxon>Roseivirga</taxon>
    </lineage>
</organism>
<dbReference type="STRING" id="1563681.BFP71_08500"/>
<dbReference type="AlphaFoldDB" id="A0A1E5SKI4"/>
<dbReference type="Proteomes" id="UP000095552">
    <property type="component" value="Unassembled WGS sequence"/>
</dbReference>
<comment type="caution">
    <text evidence="2">The sequence shown here is derived from an EMBL/GenBank/DDBJ whole genome shotgun (WGS) entry which is preliminary data.</text>
</comment>
<proteinExistence type="predicted"/>
<dbReference type="EMBL" id="MDGQ01000005">
    <property type="protein sequence ID" value="OEJ99603.1"/>
    <property type="molecule type" value="Genomic_DNA"/>
</dbReference>
<protein>
    <recommendedName>
        <fullName evidence="4">Cytochrome c domain-containing protein</fullName>
    </recommendedName>
</protein>
<dbReference type="OrthoDB" id="1524994at2"/>
<keyword evidence="3" id="KW-1185">Reference proteome</keyword>
<accession>A0A1E5SKI4</accession>
<feature type="chain" id="PRO_5009185092" description="Cytochrome c domain-containing protein" evidence="1">
    <location>
        <begin position="21"/>
        <end position="194"/>
    </location>
</feature>
<evidence type="ECO:0008006" key="4">
    <source>
        <dbReference type="Google" id="ProtNLM"/>
    </source>
</evidence>
<reference evidence="2 3" key="1">
    <citation type="submission" date="2016-08" db="EMBL/GenBank/DDBJ databases">
        <title>Draft genome of Fabibacter sp. strain SK-8.</title>
        <authorList>
            <person name="Wong S.-K."/>
            <person name="Hamasaki K."/>
            <person name="Yoshizawa S."/>
        </authorList>
    </citation>
    <scope>NUCLEOTIDE SEQUENCE [LARGE SCALE GENOMIC DNA]</scope>
    <source>
        <strain evidence="2 3">SK-8</strain>
    </source>
</reference>
<dbReference type="PROSITE" id="PS51257">
    <property type="entry name" value="PROKAR_LIPOPROTEIN"/>
    <property type="match status" value="1"/>
</dbReference>
<sequence length="194" mass="19488">MKTKVLFSLIAIALISFACGNDGGGDDQPDPCATPVVITVTNTINATAGQSDGSFTVTATGGSGGFEFSIDGGALQSSGTFTDLAAGTYTVTATGTSGCSNTLQVTVGENSALQVSFASDVLPILEMRCATAGCHVAGGNAPFAINGFSDAQPRAARFKARVAGRTMPPASATALTNQQIDIIVAWVDNGAQDN</sequence>
<evidence type="ECO:0000256" key="1">
    <source>
        <dbReference type="SAM" id="SignalP"/>
    </source>
</evidence>